<evidence type="ECO:0000313" key="1">
    <source>
        <dbReference type="EMBL" id="PZV33395.1"/>
    </source>
</evidence>
<evidence type="ECO:0000313" key="2">
    <source>
        <dbReference type="Proteomes" id="UP000248616"/>
    </source>
</evidence>
<dbReference type="EMBL" id="MZXV01000085">
    <property type="protein sequence ID" value="PZV33395.1"/>
    <property type="molecule type" value="Genomic_DNA"/>
</dbReference>
<reference evidence="2" key="1">
    <citation type="submission" date="2017-03" db="EMBL/GenBank/DDBJ databases">
        <authorList>
            <person name="Safronova V.I."/>
            <person name="Sazanova A.L."/>
            <person name="Chirak E.R."/>
        </authorList>
    </citation>
    <scope>NUCLEOTIDE SEQUENCE [LARGE SCALE GENOMIC DNA]</scope>
    <source>
        <strain evidence="2">Ach-343</strain>
    </source>
</reference>
<proteinExistence type="predicted"/>
<sequence length="211" mass="22849">MTDVKWMIKAREFVNCNCAYGCPCQFNALPTHGSCRAVIGVEIESGYHGDTKLDGLRFAGVFRWPGAIHQGKGEAAVVIDERATEAQRGALLRILSGEDTEPGATIFQVFSTTLETVHDPIFAAIDFEVDVDARAARLDVPGVASGHGEPIKNPVTGAEHRARIDLTHGFEYSLAEVGRGWTKATGPIRFELADSHSHFANLHLSQSGIVH</sequence>
<protein>
    <recommendedName>
        <fullName evidence="3">DUF1326 domain-containing protein</fullName>
    </recommendedName>
</protein>
<evidence type="ECO:0008006" key="3">
    <source>
        <dbReference type="Google" id="ProtNLM"/>
    </source>
</evidence>
<dbReference type="RefSeq" id="WP_111549351.1">
    <property type="nucleotide sequence ID" value="NZ_MZXV01000085.1"/>
</dbReference>
<gene>
    <name evidence="1" type="ORF">B5V02_39460</name>
</gene>
<dbReference type="AlphaFoldDB" id="A0A2W7BRG1"/>
<comment type="caution">
    <text evidence="1">The sequence shown here is derived from an EMBL/GenBank/DDBJ whole genome shotgun (WGS) entry which is preliminary data.</text>
</comment>
<dbReference type="Pfam" id="PF07040">
    <property type="entry name" value="DUF1326"/>
    <property type="match status" value="1"/>
</dbReference>
<keyword evidence="2" id="KW-1185">Reference proteome</keyword>
<dbReference type="InterPro" id="IPR009758">
    <property type="entry name" value="DUF1326"/>
</dbReference>
<name>A0A2W7BRG1_9HYPH</name>
<dbReference type="Proteomes" id="UP000248616">
    <property type="component" value="Unassembled WGS sequence"/>
</dbReference>
<organism evidence="1 2">
    <name type="scientific">Mesorhizobium kowhaii</name>
    <dbReference type="NCBI Taxonomy" id="1300272"/>
    <lineage>
        <taxon>Bacteria</taxon>
        <taxon>Pseudomonadati</taxon>
        <taxon>Pseudomonadota</taxon>
        <taxon>Alphaproteobacteria</taxon>
        <taxon>Hyphomicrobiales</taxon>
        <taxon>Phyllobacteriaceae</taxon>
        <taxon>Mesorhizobium</taxon>
    </lineage>
</organism>
<accession>A0A2W7BRG1</accession>
<dbReference type="OrthoDB" id="9802256at2"/>
<dbReference type="PIRSF" id="PIRSF033303">
    <property type="entry name" value="UCP033303"/>
    <property type="match status" value="1"/>
</dbReference>
<dbReference type="InterPro" id="IPR014581">
    <property type="entry name" value="UCP033303"/>
</dbReference>